<dbReference type="InterPro" id="IPR000873">
    <property type="entry name" value="AMP-dep_synth/lig_dom"/>
</dbReference>
<sequence>MYLTQGLHRALQCRPDRIATICGDRRHTYRQYVDRVARLAGALRELGMAAGDRIGMLALNSDRYLEFFYGTWWGGGAVNPINIRWSPAEIAYSLDDCDTRILLVDEQFKGVAAELRGRSKALRTLIYTGDGATPEGMLNYEELLGKATPAVDADRGGTDLAAVMYTGGTTGFPKGVMLSHANLVSNSLALVAANITHADGMALLIAPMFHVAVGALMHGHVMIGGTCVIAPMFTPIAAMQAIQQHRITHMLLVPTMVQLTVDHPDAGKYDLSSVSMLIYGGSVINDAVLRRALKTFPNAGFYQAYGMTELAPCATYLRPEDHIGKAELLRSAGRASLATQVRVVDEQDVEVPRGTVGEVAVRGPTVMLGYWNKPVETAKAVRDGWMHTGDGGYMDEDGYLYIVDRMKDMIVSGGENVYSAEVENALARHACVAANAVIGIPSEQWGEAVHAVVVFKPGASASAEELSAHCHALIAGYKCPRSFEFRDALPMTGAGKIQKTELRKPHWEGRQRSVN</sequence>
<accession>A0A841HSI9</accession>
<comment type="caution">
    <text evidence="5">The sequence shown here is derived from an EMBL/GenBank/DDBJ whole genome shotgun (WGS) entry which is preliminary data.</text>
</comment>
<dbReference type="PANTHER" id="PTHR43767">
    <property type="entry name" value="LONG-CHAIN-FATTY-ACID--COA LIGASE"/>
    <property type="match status" value="1"/>
</dbReference>
<organism evidence="5 6">
    <name type="scientific">Povalibacter uvarum</name>
    <dbReference type="NCBI Taxonomy" id="732238"/>
    <lineage>
        <taxon>Bacteria</taxon>
        <taxon>Pseudomonadati</taxon>
        <taxon>Pseudomonadota</taxon>
        <taxon>Gammaproteobacteria</taxon>
        <taxon>Steroidobacterales</taxon>
        <taxon>Steroidobacteraceae</taxon>
        <taxon>Povalibacter</taxon>
    </lineage>
</organism>
<evidence type="ECO:0000259" key="4">
    <source>
        <dbReference type="Pfam" id="PF13193"/>
    </source>
</evidence>
<feature type="domain" description="AMP-binding enzyme C-terminal" evidence="4">
    <location>
        <begin position="421"/>
        <end position="496"/>
    </location>
</feature>
<keyword evidence="6" id="KW-1185">Reference proteome</keyword>
<dbReference type="InterPro" id="IPR025110">
    <property type="entry name" value="AMP-bd_C"/>
</dbReference>
<dbReference type="InterPro" id="IPR042099">
    <property type="entry name" value="ANL_N_sf"/>
</dbReference>
<dbReference type="GO" id="GO:0016878">
    <property type="term" value="F:acid-thiol ligase activity"/>
    <property type="evidence" value="ECO:0007669"/>
    <property type="project" value="UniProtKB-ARBA"/>
</dbReference>
<evidence type="ECO:0000256" key="1">
    <source>
        <dbReference type="ARBA" id="ARBA00006432"/>
    </source>
</evidence>
<evidence type="ECO:0000256" key="2">
    <source>
        <dbReference type="ARBA" id="ARBA00022598"/>
    </source>
</evidence>
<evidence type="ECO:0000313" key="5">
    <source>
        <dbReference type="EMBL" id="MBB6096351.1"/>
    </source>
</evidence>
<proteinExistence type="inferred from homology"/>
<dbReference type="Pfam" id="PF13193">
    <property type="entry name" value="AMP-binding_C"/>
    <property type="match status" value="1"/>
</dbReference>
<dbReference type="PROSITE" id="PS00455">
    <property type="entry name" value="AMP_BINDING"/>
    <property type="match status" value="1"/>
</dbReference>
<dbReference type="PANTHER" id="PTHR43767:SF1">
    <property type="entry name" value="NONRIBOSOMAL PEPTIDE SYNTHASE PES1 (EUROFUNG)-RELATED"/>
    <property type="match status" value="1"/>
</dbReference>
<dbReference type="Gene3D" id="3.30.300.30">
    <property type="match status" value="1"/>
</dbReference>
<dbReference type="CDD" id="cd17631">
    <property type="entry name" value="FACL_FadD13-like"/>
    <property type="match status" value="1"/>
</dbReference>
<evidence type="ECO:0000313" key="6">
    <source>
        <dbReference type="Proteomes" id="UP000588068"/>
    </source>
</evidence>
<dbReference type="RefSeq" id="WP_184335735.1">
    <property type="nucleotide sequence ID" value="NZ_JACHHZ010000007.1"/>
</dbReference>
<reference evidence="5 6" key="1">
    <citation type="submission" date="2020-08" db="EMBL/GenBank/DDBJ databases">
        <title>Genomic Encyclopedia of Type Strains, Phase IV (KMG-IV): sequencing the most valuable type-strain genomes for metagenomic binning, comparative biology and taxonomic classification.</title>
        <authorList>
            <person name="Goeker M."/>
        </authorList>
    </citation>
    <scope>NUCLEOTIDE SEQUENCE [LARGE SCALE GENOMIC DNA]</scope>
    <source>
        <strain evidence="5 6">DSM 26723</strain>
    </source>
</reference>
<name>A0A841HSI9_9GAMM</name>
<dbReference type="FunFam" id="3.30.300.30:FF:000008">
    <property type="entry name" value="2,3-dihydroxybenzoate-AMP ligase"/>
    <property type="match status" value="1"/>
</dbReference>
<gene>
    <name evidence="5" type="ORF">HNQ60_005273</name>
</gene>
<keyword evidence="2 5" id="KW-0436">Ligase</keyword>
<dbReference type="InterPro" id="IPR020845">
    <property type="entry name" value="AMP-binding_CS"/>
</dbReference>
<dbReference type="Pfam" id="PF00501">
    <property type="entry name" value="AMP-binding"/>
    <property type="match status" value="1"/>
</dbReference>
<protein>
    <submittedName>
        <fullName evidence="5">Acyl-CoA synthetase (AMP-forming)/AMP-acid ligase II</fullName>
    </submittedName>
</protein>
<comment type="similarity">
    <text evidence="1">Belongs to the ATP-dependent AMP-binding enzyme family.</text>
</comment>
<dbReference type="SUPFAM" id="SSF56801">
    <property type="entry name" value="Acetyl-CoA synthetase-like"/>
    <property type="match status" value="1"/>
</dbReference>
<dbReference type="Proteomes" id="UP000588068">
    <property type="component" value="Unassembled WGS sequence"/>
</dbReference>
<dbReference type="Gene3D" id="3.40.50.12780">
    <property type="entry name" value="N-terminal domain of ligase-like"/>
    <property type="match status" value="1"/>
</dbReference>
<dbReference type="InterPro" id="IPR050237">
    <property type="entry name" value="ATP-dep_AMP-bd_enzyme"/>
</dbReference>
<dbReference type="NCBIfam" id="NF004837">
    <property type="entry name" value="PRK06187.1"/>
    <property type="match status" value="1"/>
</dbReference>
<dbReference type="AlphaFoldDB" id="A0A841HSI9"/>
<dbReference type="EMBL" id="JACHHZ010000007">
    <property type="protein sequence ID" value="MBB6096351.1"/>
    <property type="molecule type" value="Genomic_DNA"/>
</dbReference>
<feature type="domain" description="AMP-dependent synthetase/ligase" evidence="3">
    <location>
        <begin position="9"/>
        <end position="371"/>
    </location>
</feature>
<evidence type="ECO:0000259" key="3">
    <source>
        <dbReference type="Pfam" id="PF00501"/>
    </source>
</evidence>
<dbReference type="InterPro" id="IPR045851">
    <property type="entry name" value="AMP-bd_C_sf"/>
</dbReference>